<comment type="caution">
    <text evidence="2">The sequence shown here is derived from an EMBL/GenBank/DDBJ whole genome shotgun (WGS) entry which is preliminary data.</text>
</comment>
<dbReference type="AlphaFoldDB" id="A0A9X3ZJ67"/>
<keyword evidence="3" id="KW-1185">Reference proteome</keyword>
<accession>A0A9X3ZJ67</accession>
<evidence type="ECO:0000313" key="3">
    <source>
        <dbReference type="Proteomes" id="UP001151234"/>
    </source>
</evidence>
<protein>
    <recommendedName>
        <fullName evidence="4">Yip1 domain-containing protein</fullName>
    </recommendedName>
</protein>
<dbReference type="EMBL" id="JAPJZI010000001">
    <property type="protein sequence ID" value="MDA5400523.1"/>
    <property type="molecule type" value="Genomic_DNA"/>
</dbReference>
<feature type="transmembrane region" description="Helical" evidence="1">
    <location>
        <begin position="139"/>
        <end position="156"/>
    </location>
</feature>
<keyword evidence="1" id="KW-0472">Membrane</keyword>
<gene>
    <name evidence="2" type="ORF">OQ273_18255</name>
</gene>
<evidence type="ECO:0000256" key="1">
    <source>
        <dbReference type="SAM" id="Phobius"/>
    </source>
</evidence>
<feature type="transmembrane region" description="Helical" evidence="1">
    <location>
        <begin position="110"/>
        <end position="133"/>
    </location>
</feature>
<reference evidence="2" key="1">
    <citation type="submission" date="2022-11" db="EMBL/GenBank/DDBJ databases">
        <title>Draft genome sequence of Hoeflea poritis E7-10 and Hoeflea prorocentri PM5-8, separated from scleractinian coral Porites lutea and marine dinoflagellate.</title>
        <authorList>
            <person name="Zhang G."/>
            <person name="Wei Q."/>
            <person name="Cai L."/>
        </authorList>
    </citation>
    <scope>NUCLEOTIDE SEQUENCE</scope>
    <source>
        <strain evidence="2">PM5-8</strain>
    </source>
</reference>
<feature type="transmembrane region" description="Helical" evidence="1">
    <location>
        <begin position="76"/>
        <end position="98"/>
    </location>
</feature>
<evidence type="ECO:0000313" key="2">
    <source>
        <dbReference type="EMBL" id="MDA5400523.1"/>
    </source>
</evidence>
<keyword evidence="1" id="KW-1133">Transmembrane helix</keyword>
<keyword evidence="1" id="KW-0812">Transmembrane</keyword>
<proteinExistence type="predicted"/>
<sequence length="189" mass="20174">MTAPSLNQVSAYMTGIVRMVRNEPDGLNYLDLSTRGFWQSFWSYAFSLPAYIALWLSNRAAQLAATPDSDLGTGLFLRAALTDATGIAVGICAVAVVARPMGIADRFVHLIVSTNWLSLPLVYATAMTTLLTIGTGGESGAFLQLIIFLAALTISWRVIRVALGGDGLMAFGLLVLMQLVFALTKVVLG</sequence>
<evidence type="ECO:0008006" key="4">
    <source>
        <dbReference type="Google" id="ProtNLM"/>
    </source>
</evidence>
<organism evidence="2 3">
    <name type="scientific">Hoeflea prorocentri</name>
    <dbReference type="NCBI Taxonomy" id="1922333"/>
    <lineage>
        <taxon>Bacteria</taxon>
        <taxon>Pseudomonadati</taxon>
        <taxon>Pseudomonadota</taxon>
        <taxon>Alphaproteobacteria</taxon>
        <taxon>Hyphomicrobiales</taxon>
        <taxon>Rhizobiaceae</taxon>
        <taxon>Hoeflea</taxon>
    </lineage>
</organism>
<feature type="transmembrane region" description="Helical" evidence="1">
    <location>
        <begin position="168"/>
        <end position="188"/>
    </location>
</feature>
<dbReference type="Proteomes" id="UP001151234">
    <property type="component" value="Unassembled WGS sequence"/>
</dbReference>
<dbReference type="RefSeq" id="WP_267992149.1">
    <property type="nucleotide sequence ID" value="NZ_JAPJZI010000001.1"/>
</dbReference>
<name>A0A9X3ZJ67_9HYPH</name>
<feature type="transmembrane region" description="Helical" evidence="1">
    <location>
        <begin position="37"/>
        <end position="56"/>
    </location>
</feature>